<dbReference type="GeneID" id="7831458"/>
<dbReference type="OrthoDB" id="75724at2759"/>
<evidence type="ECO:0000259" key="1">
    <source>
        <dbReference type="PROSITE" id="PS50191"/>
    </source>
</evidence>
<dbReference type="Pfam" id="PF00650">
    <property type="entry name" value="CRAL_TRIO"/>
    <property type="match status" value="1"/>
</dbReference>
<dbReference type="SMART" id="SM00516">
    <property type="entry name" value="SEC14"/>
    <property type="match status" value="1"/>
</dbReference>
<dbReference type="Gene3D" id="3.40.525.10">
    <property type="entry name" value="CRAL-TRIO lipid binding domain"/>
    <property type="match status" value="1"/>
</dbReference>
<dbReference type="AlphaFoldDB" id="I7LTQ3"/>
<dbReference type="PROSITE" id="PS50191">
    <property type="entry name" value="CRAL_TRIO"/>
    <property type="match status" value="1"/>
</dbReference>
<sequence>MEQLKLEDPLTYTFLKPNKKAYLYFPKEKDQYIGEGKKLMRLFFDGPVTITQFEKEEYEKFEKQLIDSGDEQKHLQDKQVWTKSNKMRFLQASGWKYNVAINNISQHNDWRKSSLPIKLDDEIIQFLQSGILYLHGRDNRNRPIMVLNAYKIDTKKMSEDSLIKGVSFFLEVVVNNMLLPGQIENWVIILDFNQMGLFSFPVMSFKKMIGFLQSNYRARMYKLYCVNTPNSIWVPWKAVQIFLEENTIQKVNFSKQNTPTDLFKHCNKSQVEAKFGGSAADLKEFSWPPKVIQGETCAEGENESDFLITVEEYKKKYQNKELQGCEICQEYIK</sequence>
<dbReference type="Proteomes" id="UP000009168">
    <property type="component" value="Unassembled WGS sequence"/>
</dbReference>
<reference evidence="3" key="1">
    <citation type="journal article" date="2006" name="PLoS Biol.">
        <title>Macronuclear genome sequence of the ciliate Tetrahymena thermophila, a model eukaryote.</title>
        <authorList>
            <person name="Eisen J.A."/>
            <person name="Coyne R.S."/>
            <person name="Wu M."/>
            <person name="Wu D."/>
            <person name="Thiagarajan M."/>
            <person name="Wortman J.R."/>
            <person name="Badger J.H."/>
            <person name="Ren Q."/>
            <person name="Amedeo P."/>
            <person name="Jones K.M."/>
            <person name="Tallon L.J."/>
            <person name="Delcher A.L."/>
            <person name="Salzberg S.L."/>
            <person name="Silva J.C."/>
            <person name="Haas B.J."/>
            <person name="Majoros W.H."/>
            <person name="Farzad M."/>
            <person name="Carlton J.M."/>
            <person name="Smith R.K. Jr."/>
            <person name="Garg J."/>
            <person name="Pearlman R.E."/>
            <person name="Karrer K.M."/>
            <person name="Sun L."/>
            <person name="Manning G."/>
            <person name="Elde N.C."/>
            <person name="Turkewitz A.P."/>
            <person name="Asai D.J."/>
            <person name="Wilkes D.E."/>
            <person name="Wang Y."/>
            <person name="Cai H."/>
            <person name="Collins K."/>
            <person name="Stewart B.A."/>
            <person name="Lee S.R."/>
            <person name="Wilamowska K."/>
            <person name="Weinberg Z."/>
            <person name="Ruzzo W.L."/>
            <person name="Wloga D."/>
            <person name="Gaertig J."/>
            <person name="Frankel J."/>
            <person name="Tsao C.-C."/>
            <person name="Gorovsky M.A."/>
            <person name="Keeling P.J."/>
            <person name="Waller R.F."/>
            <person name="Patron N.J."/>
            <person name="Cherry J.M."/>
            <person name="Stover N.A."/>
            <person name="Krieger C.J."/>
            <person name="del Toro C."/>
            <person name="Ryder H.F."/>
            <person name="Williamson S.C."/>
            <person name="Barbeau R.A."/>
            <person name="Hamilton E.P."/>
            <person name="Orias E."/>
        </authorList>
    </citation>
    <scope>NUCLEOTIDE SEQUENCE [LARGE SCALE GENOMIC DNA]</scope>
    <source>
        <strain evidence="3">SB210</strain>
    </source>
</reference>
<dbReference type="KEGG" id="tet:TTHERM_00420640"/>
<proteinExistence type="predicted"/>
<dbReference type="PANTHER" id="PTHR46818">
    <property type="entry name" value="DOMAIN-CONTAINING PROTEIN, PUTATIVE-RELATED"/>
    <property type="match status" value="1"/>
</dbReference>
<evidence type="ECO:0000313" key="2">
    <source>
        <dbReference type="EMBL" id="EAR85656.2"/>
    </source>
</evidence>
<dbReference type="PANTHER" id="PTHR46818:SF1">
    <property type="entry name" value="CHROMOSOME UNDETERMINED SCAFFOLD_125, WHOLE GENOME SHOTGUN SEQUENCE"/>
    <property type="match status" value="1"/>
</dbReference>
<evidence type="ECO:0000313" key="3">
    <source>
        <dbReference type="Proteomes" id="UP000009168"/>
    </source>
</evidence>
<dbReference type="SUPFAM" id="SSF52087">
    <property type="entry name" value="CRAL/TRIO domain"/>
    <property type="match status" value="1"/>
</dbReference>
<keyword evidence="3" id="KW-1185">Reference proteome</keyword>
<dbReference type="InParanoid" id="I7LTQ3"/>
<organism evidence="2 3">
    <name type="scientific">Tetrahymena thermophila (strain SB210)</name>
    <dbReference type="NCBI Taxonomy" id="312017"/>
    <lineage>
        <taxon>Eukaryota</taxon>
        <taxon>Sar</taxon>
        <taxon>Alveolata</taxon>
        <taxon>Ciliophora</taxon>
        <taxon>Intramacronucleata</taxon>
        <taxon>Oligohymenophorea</taxon>
        <taxon>Hymenostomatida</taxon>
        <taxon>Tetrahymenina</taxon>
        <taxon>Tetrahymenidae</taxon>
        <taxon>Tetrahymena</taxon>
    </lineage>
</organism>
<dbReference type="eggNOG" id="KOG1470">
    <property type="taxonomic scope" value="Eukaryota"/>
</dbReference>
<dbReference type="CDD" id="cd00170">
    <property type="entry name" value="SEC14"/>
    <property type="match status" value="1"/>
</dbReference>
<dbReference type="InterPro" id="IPR001251">
    <property type="entry name" value="CRAL-TRIO_dom"/>
</dbReference>
<accession>I7LTQ3</accession>
<feature type="domain" description="CRAL-TRIO" evidence="1">
    <location>
        <begin position="120"/>
        <end position="283"/>
    </location>
</feature>
<gene>
    <name evidence="2" type="ORF">TTHERM_00420640</name>
</gene>
<dbReference type="RefSeq" id="XP_001033319.2">
    <property type="nucleotide sequence ID" value="XM_001033319.2"/>
</dbReference>
<dbReference type="EMBL" id="GG662536">
    <property type="protein sequence ID" value="EAR85656.2"/>
    <property type="molecule type" value="Genomic_DNA"/>
</dbReference>
<dbReference type="InterPro" id="IPR036865">
    <property type="entry name" value="CRAL-TRIO_dom_sf"/>
</dbReference>
<protein>
    <submittedName>
        <fullName evidence="2">CRAL/TRIO domain protein</fullName>
    </submittedName>
</protein>
<name>I7LTQ3_TETTS</name>